<sequence>MGMSKSVKVILSLALVVFLALSATKVEARYIGYGGMHANHGIMCDRTRPETCKQPEVNPYIRGCEKVERCSRGGSAKKRRIN</sequence>
<dbReference type="AlphaFoldDB" id="A0ABD0ZAG7"/>
<evidence type="ECO:0000256" key="5">
    <source>
        <dbReference type="ARBA" id="ARBA00022729"/>
    </source>
</evidence>
<feature type="chain" id="PRO_5044866493" evidence="8">
    <location>
        <begin position="29"/>
        <end position="82"/>
    </location>
</feature>
<name>A0ABD0ZAG7_CARAN</name>
<reference evidence="9 10" key="1">
    <citation type="submission" date="2024-04" db="EMBL/GenBank/DDBJ databases">
        <title>Genome assembly C_amara_ONT_v2.</title>
        <authorList>
            <person name="Yant L."/>
            <person name="Moore C."/>
            <person name="Slenker M."/>
        </authorList>
    </citation>
    <scope>NUCLEOTIDE SEQUENCE [LARGE SCALE GENOMIC DNA]</scope>
    <source>
        <tissue evidence="9">Leaf</tissue>
    </source>
</reference>
<comment type="similarity">
    <text evidence="2">Belongs to the plant rapid alkalinization factor (RALF) family.</text>
</comment>
<evidence type="ECO:0000256" key="1">
    <source>
        <dbReference type="ARBA" id="ARBA00004613"/>
    </source>
</evidence>
<dbReference type="GO" id="GO:0040008">
    <property type="term" value="P:regulation of growth"/>
    <property type="evidence" value="ECO:0007669"/>
    <property type="project" value="UniProtKB-ARBA"/>
</dbReference>
<dbReference type="GO" id="GO:0005576">
    <property type="term" value="C:extracellular region"/>
    <property type="evidence" value="ECO:0007669"/>
    <property type="project" value="UniProtKB-SubCell"/>
</dbReference>
<evidence type="ECO:0000256" key="2">
    <source>
        <dbReference type="ARBA" id="ARBA00009178"/>
    </source>
</evidence>
<evidence type="ECO:0000256" key="3">
    <source>
        <dbReference type="ARBA" id="ARBA00022525"/>
    </source>
</evidence>
<dbReference type="PANTHER" id="PTHR34270">
    <property type="entry name" value="PROTEIN RALF-LIKE 15-RELATED"/>
    <property type="match status" value="1"/>
</dbReference>
<evidence type="ECO:0000313" key="9">
    <source>
        <dbReference type="EMBL" id="KAL1191677.1"/>
    </source>
</evidence>
<evidence type="ECO:0000313" key="10">
    <source>
        <dbReference type="Proteomes" id="UP001558713"/>
    </source>
</evidence>
<dbReference type="Proteomes" id="UP001558713">
    <property type="component" value="Unassembled WGS sequence"/>
</dbReference>
<evidence type="ECO:0000256" key="8">
    <source>
        <dbReference type="SAM" id="SignalP"/>
    </source>
</evidence>
<evidence type="ECO:0000256" key="6">
    <source>
        <dbReference type="ARBA" id="ARBA00023157"/>
    </source>
</evidence>
<feature type="signal peptide" evidence="8">
    <location>
        <begin position="1"/>
        <end position="28"/>
    </location>
</feature>
<dbReference type="PANTHER" id="PTHR34270:SF12">
    <property type="entry name" value="PROTEIN RALF-LIKE 15-RELATED"/>
    <property type="match status" value="1"/>
</dbReference>
<comment type="subcellular location">
    <subcellularLocation>
        <location evidence="1">Secreted</location>
    </subcellularLocation>
</comment>
<protein>
    <submittedName>
        <fullName evidence="9">Protein RALF-like 9</fullName>
    </submittedName>
</protein>
<keyword evidence="3" id="KW-0964">Secreted</keyword>
<dbReference type="EMBL" id="JBANAX010000846">
    <property type="protein sequence ID" value="KAL1191677.1"/>
    <property type="molecule type" value="Genomic_DNA"/>
</dbReference>
<comment type="caution">
    <text evidence="9">The sequence shown here is derived from an EMBL/GenBank/DDBJ whole genome shotgun (WGS) entry which is preliminary data.</text>
</comment>
<gene>
    <name evidence="9" type="ORF">V5N11_025830</name>
</gene>
<proteinExistence type="inferred from homology"/>
<dbReference type="InterPro" id="IPR008801">
    <property type="entry name" value="RALF"/>
</dbReference>
<evidence type="ECO:0000256" key="7">
    <source>
        <dbReference type="ARBA" id="ARBA00037228"/>
    </source>
</evidence>
<comment type="function">
    <text evidence="7">Cell signaling peptide that may regulate plant stress, growth, and development. Mediates a rapid alkalinization of extracellular space by mediating a transient increase in the cytoplasmic Ca(2+) concentration leading to a calcium-dependent signaling events through a cell surface receptor and a concomitant activation of some intracellular mitogen-activated protein kinases.</text>
</comment>
<accession>A0ABD0ZAG7</accession>
<keyword evidence="10" id="KW-1185">Reference proteome</keyword>
<keyword evidence="4" id="KW-0372">Hormone</keyword>
<keyword evidence="5 8" id="KW-0732">Signal</keyword>
<keyword evidence="6" id="KW-1015">Disulfide bond</keyword>
<organism evidence="9 10">
    <name type="scientific">Cardamine amara subsp. amara</name>
    <dbReference type="NCBI Taxonomy" id="228776"/>
    <lineage>
        <taxon>Eukaryota</taxon>
        <taxon>Viridiplantae</taxon>
        <taxon>Streptophyta</taxon>
        <taxon>Embryophyta</taxon>
        <taxon>Tracheophyta</taxon>
        <taxon>Spermatophyta</taxon>
        <taxon>Magnoliopsida</taxon>
        <taxon>eudicotyledons</taxon>
        <taxon>Gunneridae</taxon>
        <taxon>Pentapetalae</taxon>
        <taxon>rosids</taxon>
        <taxon>malvids</taxon>
        <taxon>Brassicales</taxon>
        <taxon>Brassicaceae</taxon>
        <taxon>Cardamineae</taxon>
        <taxon>Cardamine</taxon>
    </lineage>
</organism>
<dbReference type="Pfam" id="PF05498">
    <property type="entry name" value="RALF"/>
    <property type="match status" value="1"/>
</dbReference>
<evidence type="ECO:0000256" key="4">
    <source>
        <dbReference type="ARBA" id="ARBA00022702"/>
    </source>
</evidence>
<dbReference type="GO" id="GO:0005179">
    <property type="term" value="F:hormone activity"/>
    <property type="evidence" value="ECO:0007669"/>
    <property type="project" value="UniProtKB-KW"/>
</dbReference>